<sequence>MVKKTSKSKTKKDCFGSNGYLCSVDDSIGQYMAALISVSFLLVDYLQHRNKK</sequence>
<accession>A0A382F4R0</accession>
<name>A0A382F4R0_9ZZZZ</name>
<gene>
    <name evidence="1" type="ORF">METZ01_LOCUS210529</name>
</gene>
<reference evidence="1" key="1">
    <citation type="submission" date="2018-05" db="EMBL/GenBank/DDBJ databases">
        <authorList>
            <person name="Lanie J.A."/>
            <person name="Ng W.-L."/>
            <person name="Kazmierczak K.M."/>
            <person name="Andrzejewski T.M."/>
            <person name="Davidsen T.M."/>
            <person name="Wayne K.J."/>
            <person name="Tettelin H."/>
            <person name="Glass J.I."/>
            <person name="Rusch D."/>
            <person name="Podicherti R."/>
            <person name="Tsui H.-C.T."/>
            <person name="Winkler M.E."/>
        </authorList>
    </citation>
    <scope>NUCLEOTIDE SEQUENCE</scope>
</reference>
<organism evidence="1">
    <name type="scientific">marine metagenome</name>
    <dbReference type="NCBI Taxonomy" id="408172"/>
    <lineage>
        <taxon>unclassified sequences</taxon>
        <taxon>metagenomes</taxon>
        <taxon>ecological metagenomes</taxon>
    </lineage>
</organism>
<dbReference type="AlphaFoldDB" id="A0A382F4R0"/>
<dbReference type="EMBL" id="UINC01047863">
    <property type="protein sequence ID" value="SVB57675.1"/>
    <property type="molecule type" value="Genomic_DNA"/>
</dbReference>
<proteinExistence type="predicted"/>
<protein>
    <submittedName>
        <fullName evidence="1">Uncharacterized protein</fullName>
    </submittedName>
</protein>
<evidence type="ECO:0000313" key="1">
    <source>
        <dbReference type="EMBL" id="SVB57675.1"/>
    </source>
</evidence>